<comment type="caution">
    <text evidence="2">The sequence shown here is derived from an EMBL/GenBank/DDBJ whole genome shotgun (WGS) entry which is preliminary data.</text>
</comment>
<protein>
    <submittedName>
        <fullName evidence="2">Uncharacterized protein</fullName>
    </submittedName>
</protein>
<feature type="region of interest" description="Disordered" evidence="1">
    <location>
        <begin position="67"/>
        <end position="91"/>
    </location>
</feature>
<dbReference type="Proteomes" id="UP000732380">
    <property type="component" value="Unassembled WGS sequence"/>
</dbReference>
<sequence length="119" mass="13704">MSMTSHSTSPPLTVHGSADAALQNRRSMPKQQIQRFLGKMRDLSLAPSSIYQELPLELHSLERDFLEVPDHPHSTETQSQKQSCRRGRTRNRSRFEADLLQLFRPEFVGVSDQMRGGWR</sequence>
<gene>
    <name evidence="2" type="ORF">E4U13_002888</name>
</gene>
<reference evidence="2 3" key="1">
    <citation type="journal article" date="2020" name="bioRxiv">
        <title>Whole genome comparisons of ergot fungi reveals the divergence and evolution of species within the genus Claviceps are the result of varying mechanisms driving genome evolution and host range expansion.</title>
        <authorList>
            <person name="Wyka S.A."/>
            <person name="Mondo S.J."/>
            <person name="Liu M."/>
            <person name="Dettman J."/>
            <person name="Nalam V."/>
            <person name="Broders K.D."/>
        </authorList>
    </citation>
    <scope>NUCLEOTIDE SEQUENCE [LARGE SCALE GENOMIC DNA]</scope>
    <source>
        <strain evidence="2 3">LM576</strain>
    </source>
</reference>
<feature type="compositionally biased region" description="Polar residues" evidence="1">
    <location>
        <begin position="24"/>
        <end position="33"/>
    </location>
</feature>
<feature type="compositionally biased region" description="Polar residues" evidence="1">
    <location>
        <begin position="1"/>
        <end position="11"/>
    </location>
</feature>
<evidence type="ECO:0000313" key="2">
    <source>
        <dbReference type="EMBL" id="KAG6115268.1"/>
    </source>
</evidence>
<keyword evidence="3" id="KW-1185">Reference proteome</keyword>
<name>A0A9P7TU87_9HYPO</name>
<feature type="region of interest" description="Disordered" evidence="1">
    <location>
        <begin position="1"/>
        <end position="33"/>
    </location>
</feature>
<accession>A0A9P7TU87</accession>
<dbReference type="AlphaFoldDB" id="A0A9P7TU87"/>
<evidence type="ECO:0000256" key="1">
    <source>
        <dbReference type="SAM" id="MobiDB-lite"/>
    </source>
</evidence>
<proteinExistence type="predicted"/>
<evidence type="ECO:0000313" key="3">
    <source>
        <dbReference type="Proteomes" id="UP000732380"/>
    </source>
</evidence>
<dbReference type="EMBL" id="SRQM01000231">
    <property type="protein sequence ID" value="KAG6115268.1"/>
    <property type="molecule type" value="Genomic_DNA"/>
</dbReference>
<organism evidence="2 3">
    <name type="scientific">Claviceps humidiphila</name>
    <dbReference type="NCBI Taxonomy" id="1294629"/>
    <lineage>
        <taxon>Eukaryota</taxon>
        <taxon>Fungi</taxon>
        <taxon>Dikarya</taxon>
        <taxon>Ascomycota</taxon>
        <taxon>Pezizomycotina</taxon>
        <taxon>Sordariomycetes</taxon>
        <taxon>Hypocreomycetidae</taxon>
        <taxon>Hypocreales</taxon>
        <taxon>Clavicipitaceae</taxon>
        <taxon>Claviceps</taxon>
    </lineage>
</organism>